<keyword evidence="4 19" id="KW-0732">Signal</keyword>
<dbReference type="Pfam" id="PF00193">
    <property type="entry name" value="Xlink"/>
    <property type="match status" value="1"/>
</dbReference>
<dbReference type="SMART" id="SM00042">
    <property type="entry name" value="CUB"/>
    <property type="match status" value="1"/>
</dbReference>
<evidence type="ECO:0000259" key="20">
    <source>
        <dbReference type="PROSITE" id="PS01180"/>
    </source>
</evidence>
<dbReference type="InterPro" id="IPR016186">
    <property type="entry name" value="C-type_lectin-like/link_sf"/>
</dbReference>
<feature type="compositionally biased region" description="Polar residues" evidence="18">
    <location>
        <begin position="170"/>
        <end position="181"/>
    </location>
</feature>
<dbReference type="PANTHER" id="PTHR24251">
    <property type="entry name" value="OVOCHYMASE-RELATED"/>
    <property type="match status" value="1"/>
</dbReference>
<feature type="domain" description="SRCR" evidence="21">
    <location>
        <begin position="896"/>
        <end position="993"/>
    </location>
</feature>
<dbReference type="SUPFAM" id="SSF56436">
    <property type="entry name" value="C-type lectin-like"/>
    <property type="match status" value="1"/>
</dbReference>
<feature type="region of interest" description="Disordered" evidence="18">
    <location>
        <begin position="222"/>
        <end position="244"/>
    </location>
</feature>
<feature type="domain" description="CUB" evidence="20">
    <location>
        <begin position="775"/>
        <end position="887"/>
    </location>
</feature>
<feature type="region of interest" description="Disordered" evidence="18">
    <location>
        <begin position="160"/>
        <end position="192"/>
    </location>
</feature>
<evidence type="ECO:0000256" key="9">
    <source>
        <dbReference type="ARBA" id="ARBA00023136"/>
    </source>
</evidence>
<organism evidence="23 24">
    <name type="scientific">Albula glossodonta</name>
    <name type="common">roundjaw bonefish</name>
    <dbReference type="NCBI Taxonomy" id="121402"/>
    <lineage>
        <taxon>Eukaryota</taxon>
        <taxon>Metazoa</taxon>
        <taxon>Chordata</taxon>
        <taxon>Craniata</taxon>
        <taxon>Vertebrata</taxon>
        <taxon>Euteleostomi</taxon>
        <taxon>Actinopterygii</taxon>
        <taxon>Neopterygii</taxon>
        <taxon>Teleostei</taxon>
        <taxon>Albuliformes</taxon>
        <taxon>Albulidae</taxon>
        <taxon>Albula</taxon>
    </lineage>
</organism>
<feature type="disulfide bond" evidence="17">
    <location>
        <begin position="78"/>
        <end position="99"/>
    </location>
</feature>
<feature type="region of interest" description="Disordered" evidence="18">
    <location>
        <begin position="1388"/>
        <end position="1409"/>
    </location>
</feature>
<dbReference type="Gene3D" id="2.60.120.290">
    <property type="entry name" value="Spermadhesin, CUB domain"/>
    <property type="match status" value="1"/>
</dbReference>
<keyword evidence="6" id="KW-0378">Hydrolase</keyword>
<feature type="signal peptide" evidence="19">
    <location>
        <begin position="1"/>
        <end position="17"/>
    </location>
</feature>
<feature type="disulfide bond" evidence="16">
    <location>
        <begin position="964"/>
        <end position="974"/>
    </location>
</feature>
<dbReference type="Pfam" id="PF00530">
    <property type="entry name" value="SRCR"/>
    <property type="match status" value="1"/>
</dbReference>
<dbReference type="SMART" id="SM00445">
    <property type="entry name" value="LINK"/>
    <property type="match status" value="1"/>
</dbReference>
<dbReference type="NCBIfam" id="NF040941">
    <property type="entry name" value="GGGWT_bact"/>
    <property type="match status" value="1"/>
</dbReference>
<dbReference type="InterPro" id="IPR035914">
    <property type="entry name" value="Sperma_CUB_dom_sf"/>
</dbReference>
<dbReference type="PROSITE" id="PS50287">
    <property type="entry name" value="SRCR_2"/>
    <property type="match status" value="1"/>
</dbReference>
<gene>
    <name evidence="23" type="ORF">JZ751_004164</name>
</gene>
<sequence>MLLGFVITVYFMRATFCEHLRCEHYLSRRVAGVFHYDRNSRYTLTFKEARLACERDFGATIADMRQLQAANEGGLEECRAGWISGAEVAYPRVHLNWNCGQNQTGIISYGIRNDLLEKWDVFCYKMDDDCAMFQEAEMPGLPSVGPRRNGSNENCTGHFHGVSPTEHSKTTQTLQREQTTGHAEYETPVTASERDKRKYMTYTYGTGTESLYLTNGLFRGNGKPSKINNDPGQESGPNTDGQTLNVPLSVALQADRANNEFQISSGRNKSLDSNTWQIKNSPSEITALSTNVSDDAPLSSTHLLSAKLSETDSSVQPKQTVEIGFEYFTETTEDNQSNAKPNTVLFKPSPPLKTFRPLNSLETIPVPPSLPPAGGAFESFTEERLVKNLKPSSWFPTASSYDLRTTFSTQSDPPAKELDSELLESKGITKSGSTLINTVDTDVFHPTDTSLPVTSPGVNTVVKSFLSPISSSIERDSIPSLGMMTMDPKALLVNQTGEAVSGAPKTEGRRHEHQQKTVDELRADIQREVNKMGNEADVSITNEGLSLVHTSTVPALSSQNIDKNQTSHYVEILNETQVEVSVDGLNYKTGNVSGGPAALLNLSCTDGNVTWPAPCVAVIQLLENVVVPNESASSSHSMQTSTPNVTHLPLQPDQKQETSLASPYVTLVTEGLVSSTVATSQDAVTSVPPSTAFVTDSYPLGTMHNTETTSTNWMSARFKVQHIENAAHTTTEQFHRSDSLMTTVDVMTTMVTPSQLDFTIGTTGVTSETTTAMSCGGFLYEEDGDFQSPGFPHAYLSDMDCSWVIVVQPGHLVQLNFRAMVLEEHRGCQYDYISVFDGRASEKRLLGRFCGSELPPPLRSSSNVMTVQMKSDSSVELDGFSAQFHTVKSAEVTGHVKLRRGRNQFEGHVEVDIEGIQGGVCAKHWGIREATVVCRQLGFTGSAMAERMPERMDDPPVSVSLVKCRGDEGSLDQCELKRGGGCSTAVRAAVHCRGVTVVRHNSEARIRVEPCEEAGCYSREVVYQHASLRQLRALIQASFTCVQKVKLDCRHIRFLGAQWGWWTSWDGRRVDSWGGAATGSRRCACGERGDCDLGLKTCNCDANDEVWRSDEGFLSDMVLLPVKEVRFGDTRDIPMEMAFHKIGPLQCSRHKPTDTVPVSCAALKETGITRSGQYLIDPDGMGQGVSQFEVYCDMTSDPLTGVTVVGHDAEGRVRVTPCEDPGCYSREVHYGAALAQLRALIQVSTSCQQHVKVDCRHTRFVGWGWGWWVSWAGEKRLDWGGAKRNSGSCACGKTGTCDRPGLLCNCDSNDHIWRSDEGVLTDKSALPVRAVHFGDTNDIPLEMAFYTIGKLTCRGTGQWARPGTVDVHLSYLLRPRLRPCLSRTKLHQTRLHPPDSAPSEPPVIHLPMF</sequence>
<dbReference type="SMART" id="SM00202">
    <property type="entry name" value="SR"/>
    <property type="match status" value="1"/>
</dbReference>
<evidence type="ECO:0000256" key="6">
    <source>
        <dbReference type="ARBA" id="ARBA00022801"/>
    </source>
</evidence>
<dbReference type="Proteomes" id="UP000824540">
    <property type="component" value="Unassembled WGS sequence"/>
</dbReference>
<evidence type="ECO:0000256" key="13">
    <source>
        <dbReference type="ARBA" id="ARBA00069597"/>
    </source>
</evidence>
<dbReference type="Gene3D" id="3.10.250.10">
    <property type="entry name" value="SRCR-like domain"/>
    <property type="match status" value="1"/>
</dbReference>
<dbReference type="OrthoDB" id="6350048at2759"/>
<dbReference type="FunFam" id="3.10.100.10:FF:000001">
    <property type="entry name" value="Hyaluronan proteoglycan link protein 1"/>
    <property type="match status" value="1"/>
</dbReference>
<dbReference type="PROSITE" id="PS50963">
    <property type="entry name" value="LINK_2"/>
    <property type="match status" value="1"/>
</dbReference>
<reference evidence="23" key="1">
    <citation type="thesis" date="2021" institute="BYU ScholarsArchive" country="Provo, UT, USA">
        <title>Applications of and Algorithms for Genome Assembly and Genomic Analyses with an Emphasis on Marine Teleosts.</title>
        <authorList>
            <person name="Pickett B.D."/>
        </authorList>
    </citation>
    <scope>NUCLEOTIDE SEQUENCE</scope>
    <source>
        <strain evidence="23">HI-2016</strain>
    </source>
</reference>
<feature type="chain" id="PRO_5035942549" description="Tumor necrosis factor-inducible gene 6 protein" evidence="19">
    <location>
        <begin position="18"/>
        <end position="1409"/>
    </location>
</feature>
<evidence type="ECO:0000259" key="21">
    <source>
        <dbReference type="PROSITE" id="PS50287"/>
    </source>
</evidence>
<dbReference type="CDD" id="cd00041">
    <property type="entry name" value="CUB"/>
    <property type="match status" value="1"/>
</dbReference>
<dbReference type="SUPFAM" id="SSF49854">
    <property type="entry name" value="Spermadhesin, CUB domain"/>
    <property type="match status" value="1"/>
</dbReference>
<comment type="subcellular location">
    <subcellularLocation>
        <location evidence="1">Membrane</location>
        <topology evidence="1">Single-pass membrane protein</topology>
    </subcellularLocation>
</comment>
<evidence type="ECO:0000256" key="2">
    <source>
        <dbReference type="ARBA" id="ARBA00009931"/>
    </source>
</evidence>
<evidence type="ECO:0000256" key="19">
    <source>
        <dbReference type="SAM" id="SignalP"/>
    </source>
</evidence>
<keyword evidence="8" id="KW-1133">Transmembrane helix</keyword>
<dbReference type="PRINTS" id="PR01265">
    <property type="entry name" value="LINKMODULE"/>
</dbReference>
<evidence type="ECO:0000256" key="18">
    <source>
        <dbReference type="SAM" id="MobiDB-lite"/>
    </source>
</evidence>
<dbReference type="FunFam" id="2.60.120.290:FF:000005">
    <property type="entry name" value="Procollagen C-endopeptidase enhancer 1"/>
    <property type="match status" value="1"/>
</dbReference>
<accession>A0A8T2P6I4</accession>
<dbReference type="Pfam" id="PF00431">
    <property type="entry name" value="CUB"/>
    <property type="match status" value="1"/>
</dbReference>
<evidence type="ECO:0000256" key="3">
    <source>
        <dbReference type="ARBA" id="ARBA00022692"/>
    </source>
</evidence>
<proteinExistence type="inferred from homology"/>
<evidence type="ECO:0000256" key="11">
    <source>
        <dbReference type="ARBA" id="ARBA00023180"/>
    </source>
</evidence>
<dbReference type="FunFam" id="3.10.250.10:FF:000016">
    <property type="entry name" value="Scavenger receptor cysteine-rich protein type 12"/>
    <property type="match status" value="1"/>
</dbReference>
<evidence type="ECO:0000313" key="23">
    <source>
        <dbReference type="EMBL" id="KAG9348134.1"/>
    </source>
</evidence>
<keyword evidence="7" id="KW-0130">Cell adhesion</keyword>
<dbReference type="EMBL" id="JAFBMS010000012">
    <property type="protein sequence ID" value="KAG9348134.1"/>
    <property type="molecule type" value="Genomic_DNA"/>
</dbReference>
<keyword evidence="3" id="KW-0812">Transmembrane</keyword>
<dbReference type="Gene3D" id="2.60.120.1000">
    <property type="match status" value="1"/>
</dbReference>
<evidence type="ECO:0000256" key="8">
    <source>
        <dbReference type="ARBA" id="ARBA00022989"/>
    </source>
</evidence>
<dbReference type="SUPFAM" id="SSF56496">
    <property type="entry name" value="Fibrinogen C-terminal domain-like"/>
    <property type="match status" value="1"/>
</dbReference>
<evidence type="ECO:0000256" key="5">
    <source>
        <dbReference type="ARBA" id="ARBA00022737"/>
    </source>
</evidence>
<dbReference type="Gene3D" id="3.10.100.10">
    <property type="entry name" value="Mannose-Binding Protein A, subunit A"/>
    <property type="match status" value="1"/>
</dbReference>
<name>A0A8T2P6I4_9TELE</name>
<dbReference type="SUPFAM" id="SSF56487">
    <property type="entry name" value="SRCR-like"/>
    <property type="match status" value="1"/>
</dbReference>
<keyword evidence="11" id="KW-0325">Glycoprotein</keyword>
<dbReference type="PROSITE" id="PS01241">
    <property type="entry name" value="LINK_1"/>
    <property type="match status" value="1"/>
</dbReference>
<comment type="caution">
    <text evidence="23">The sequence shown here is derived from an EMBL/GenBank/DDBJ whole genome shotgun (WGS) entry which is preliminary data.</text>
</comment>
<evidence type="ECO:0000256" key="7">
    <source>
        <dbReference type="ARBA" id="ARBA00022889"/>
    </source>
</evidence>
<keyword evidence="9" id="KW-0472">Membrane</keyword>
<evidence type="ECO:0000259" key="22">
    <source>
        <dbReference type="PROSITE" id="PS50963"/>
    </source>
</evidence>
<evidence type="ECO:0000256" key="12">
    <source>
        <dbReference type="ARBA" id="ARBA00064571"/>
    </source>
</evidence>
<evidence type="ECO:0000256" key="16">
    <source>
        <dbReference type="PROSITE-ProRule" id="PRU00196"/>
    </source>
</evidence>
<dbReference type="PROSITE" id="PS01180">
    <property type="entry name" value="CUB"/>
    <property type="match status" value="1"/>
</dbReference>
<evidence type="ECO:0000313" key="24">
    <source>
        <dbReference type="Proteomes" id="UP000824540"/>
    </source>
</evidence>
<comment type="caution">
    <text evidence="16">Lacks conserved residue(s) required for the propagation of feature annotation.</text>
</comment>
<keyword evidence="24" id="KW-1185">Reference proteome</keyword>
<dbReference type="InterPro" id="IPR000859">
    <property type="entry name" value="CUB_dom"/>
</dbReference>
<dbReference type="GO" id="GO:0016787">
    <property type="term" value="F:hydrolase activity"/>
    <property type="evidence" value="ECO:0007669"/>
    <property type="project" value="UniProtKB-KW"/>
</dbReference>
<evidence type="ECO:0000256" key="1">
    <source>
        <dbReference type="ARBA" id="ARBA00004167"/>
    </source>
</evidence>
<comment type="similarity">
    <text evidence="2">Belongs to the DMBT1 family.</text>
</comment>
<dbReference type="InterPro" id="IPR036772">
    <property type="entry name" value="SRCR-like_dom_sf"/>
</dbReference>
<dbReference type="InterPro" id="IPR016187">
    <property type="entry name" value="CTDL_fold"/>
</dbReference>
<comment type="subunit">
    <text evidence="12">Interacts (via Link domain) with inter-alpha-inhibitor (I-alpha-I) component bikunin. Interacts with ITIH2/HC2; this interaction is required for transesterification of the HC to hyaluronan. Interacts (via Link and CUB domains) with ITIH1. Chondroitin sulfate may be required for the stability of the complex. Interacts (via Link domain) with various C-X-C and C-C chemokines including PF4, CXCL8, CXCL11, CXCL12, CCL2, CCL7, CCL19, CCL21, and CCL27; this interaction interferes with chemokine binding to glycosaminoglycans. Interacts (primarily via Link domain) with BMP2; this interaction is inhibited by hyaluronan. Interacts (via both Link and CUB domains) with TNFSF11. Interacts (via CUB domain) with FN1 (via type III repeats 9-14); this interaction enhances fibronectin fibril assembly. TNFAIP6 may act as a bridging molecule between FN1 and THBS1.</text>
</comment>
<protein>
    <recommendedName>
        <fullName evidence="13">Tumor necrosis factor-inducible gene 6 protein</fullName>
    </recommendedName>
    <alternativeName>
        <fullName evidence="15">TNF-stimulated gene 6 protein</fullName>
    </alternativeName>
    <alternativeName>
        <fullName evidence="14">Tumor necrosis factor alpha-induced protein 6</fullName>
    </alternativeName>
</protein>
<evidence type="ECO:0000256" key="10">
    <source>
        <dbReference type="ARBA" id="ARBA00023157"/>
    </source>
</evidence>
<dbReference type="GO" id="GO:0007155">
    <property type="term" value="P:cell adhesion"/>
    <property type="evidence" value="ECO:0007669"/>
    <property type="project" value="UniProtKB-KW"/>
</dbReference>
<dbReference type="GO" id="GO:0005540">
    <property type="term" value="F:hyaluronic acid binding"/>
    <property type="evidence" value="ECO:0007669"/>
    <property type="project" value="InterPro"/>
</dbReference>
<evidence type="ECO:0000256" key="4">
    <source>
        <dbReference type="ARBA" id="ARBA00022729"/>
    </source>
</evidence>
<evidence type="ECO:0000256" key="17">
    <source>
        <dbReference type="PROSITE-ProRule" id="PRU00323"/>
    </source>
</evidence>
<evidence type="ECO:0000256" key="15">
    <source>
        <dbReference type="ARBA" id="ARBA00081068"/>
    </source>
</evidence>
<feature type="compositionally biased region" description="Polar residues" evidence="18">
    <location>
        <begin position="226"/>
        <end position="244"/>
    </location>
</feature>
<keyword evidence="10 16" id="KW-1015">Disulfide bond</keyword>
<dbReference type="InterPro" id="IPR036056">
    <property type="entry name" value="Fibrinogen-like_C"/>
</dbReference>
<dbReference type="GO" id="GO:0016020">
    <property type="term" value="C:membrane"/>
    <property type="evidence" value="ECO:0007669"/>
    <property type="project" value="UniProtKB-SubCell"/>
</dbReference>
<evidence type="ECO:0000256" key="14">
    <source>
        <dbReference type="ARBA" id="ARBA00077610"/>
    </source>
</evidence>
<dbReference type="InterPro" id="IPR001190">
    <property type="entry name" value="SRCR"/>
</dbReference>
<keyword evidence="5" id="KW-0677">Repeat</keyword>
<dbReference type="InterPro" id="IPR000538">
    <property type="entry name" value="Link_dom"/>
</dbReference>
<feature type="domain" description="Link" evidence="22">
    <location>
        <begin position="32"/>
        <end position="125"/>
    </location>
</feature>